<feature type="transmembrane region" description="Helical" evidence="1">
    <location>
        <begin position="9"/>
        <end position="28"/>
    </location>
</feature>
<dbReference type="PANTHER" id="PTHR45138:SF9">
    <property type="entry name" value="DIGUANYLATE CYCLASE DGCM-RELATED"/>
    <property type="match status" value="1"/>
</dbReference>
<keyword evidence="1" id="KW-0472">Membrane</keyword>
<comment type="caution">
    <text evidence="3">The sequence shown here is derived from an EMBL/GenBank/DDBJ whole genome shotgun (WGS) entry which is preliminary data.</text>
</comment>
<dbReference type="EMBL" id="BMQM01000005">
    <property type="protein sequence ID" value="GGR52100.1"/>
    <property type="molecule type" value="Genomic_DNA"/>
</dbReference>
<evidence type="ECO:0000313" key="3">
    <source>
        <dbReference type="EMBL" id="GGR52100.1"/>
    </source>
</evidence>
<feature type="transmembrane region" description="Helical" evidence="1">
    <location>
        <begin position="295"/>
        <end position="314"/>
    </location>
</feature>
<dbReference type="Gene3D" id="3.30.70.270">
    <property type="match status" value="1"/>
</dbReference>
<name>A0ABQ2RNC7_9DEIO</name>
<dbReference type="SUPFAM" id="SSF55073">
    <property type="entry name" value="Nucleotide cyclase"/>
    <property type="match status" value="1"/>
</dbReference>
<dbReference type="NCBIfam" id="TIGR00254">
    <property type="entry name" value="GGDEF"/>
    <property type="match status" value="1"/>
</dbReference>
<protein>
    <submittedName>
        <fullName evidence="3">Diguanylate cyclase</fullName>
    </submittedName>
</protein>
<feature type="transmembrane region" description="Helical" evidence="1">
    <location>
        <begin position="320"/>
        <end position="337"/>
    </location>
</feature>
<reference evidence="4" key="1">
    <citation type="journal article" date="2019" name="Int. J. Syst. Evol. Microbiol.">
        <title>The Global Catalogue of Microorganisms (GCM) 10K type strain sequencing project: providing services to taxonomists for standard genome sequencing and annotation.</title>
        <authorList>
            <consortium name="The Broad Institute Genomics Platform"/>
            <consortium name="The Broad Institute Genome Sequencing Center for Infectious Disease"/>
            <person name="Wu L."/>
            <person name="Ma J."/>
        </authorList>
    </citation>
    <scope>NUCLEOTIDE SEQUENCE [LARGE SCALE GENOMIC DNA]</scope>
    <source>
        <strain evidence="4">JCM 31404</strain>
    </source>
</reference>
<feature type="transmembrane region" description="Helical" evidence="1">
    <location>
        <begin position="270"/>
        <end position="288"/>
    </location>
</feature>
<dbReference type="Pfam" id="PF05226">
    <property type="entry name" value="CHASE2"/>
    <property type="match status" value="1"/>
</dbReference>
<dbReference type="InterPro" id="IPR007890">
    <property type="entry name" value="CHASE2"/>
</dbReference>
<dbReference type="Proteomes" id="UP000634308">
    <property type="component" value="Unassembled WGS sequence"/>
</dbReference>
<evidence type="ECO:0000256" key="1">
    <source>
        <dbReference type="SAM" id="Phobius"/>
    </source>
</evidence>
<dbReference type="InterPro" id="IPR043128">
    <property type="entry name" value="Rev_trsase/Diguanyl_cyclase"/>
</dbReference>
<accession>A0ABQ2RNC7</accession>
<sequence>MLRSPDRSLALYTVPVAAILALLLTFILPDNTRLWDALNRALPGEPEQRVVVVGIDDASLRDYGRIGNWPRELYGQALGTLEQAGATAIGIDVLFSDPARNDSRLADAFSKPNVVLATAPGEGRALASPDWLSPTGVSALNISRDGVVRTFQTGYPAAPDSGDVTPADLNPSFARQLAVAAGRNVPLDTQPQLLRYTAPSQDRLPVIPFRDVVNGNVRYGDIQGKIVIIGLTASGTSNLTLRDVTGQVMPGVAMQARAVSSLLSPPFTRLPAWLIALMAVATAVSAVLARGVWGFALALLMLALAIPLWLGNILLPGVTLSYAAILGTALVALERWWNLRNLSVRDPLTGFGNRVAFTRALEQRWTARATRPLGLLLVDLSGFREVNEVYGLRAGDELLSDLSGRILKHKRRNDLIFRWGPDEFAVLLDSASVQDMTTTTQRIQDALQELTYRDLPVRASIGAARTGPDIQSPIDLVEAASRSRYRAKYQREQRG</sequence>
<gene>
    <name evidence="3" type="ORF">GCM10008959_11820</name>
</gene>
<dbReference type="PANTHER" id="PTHR45138">
    <property type="entry name" value="REGULATORY COMPONENTS OF SENSORY TRANSDUCTION SYSTEM"/>
    <property type="match status" value="1"/>
</dbReference>
<organism evidence="3 4">
    <name type="scientific">Deinococcus seoulensis</name>
    <dbReference type="NCBI Taxonomy" id="1837379"/>
    <lineage>
        <taxon>Bacteria</taxon>
        <taxon>Thermotogati</taxon>
        <taxon>Deinococcota</taxon>
        <taxon>Deinococci</taxon>
        <taxon>Deinococcales</taxon>
        <taxon>Deinococcaceae</taxon>
        <taxon>Deinococcus</taxon>
    </lineage>
</organism>
<proteinExistence type="predicted"/>
<evidence type="ECO:0000259" key="2">
    <source>
        <dbReference type="PROSITE" id="PS50887"/>
    </source>
</evidence>
<dbReference type="SMART" id="SM01080">
    <property type="entry name" value="CHASE2"/>
    <property type="match status" value="1"/>
</dbReference>
<keyword evidence="4" id="KW-1185">Reference proteome</keyword>
<keyword evidence="1" id="KW-1133">Transmembrane helix</keyword>
<dbReference type="InterPro" id="IPR029787">
    <property type="entry name" value="Nucleotide_cyclase"/>
</dbReference>
<feature type="domain" description="GGDEF" evidence="2">
    <location>
        <begin position="371"/>
        <end position="495"/>
    </location>
</feature>
<keyword evidence="1" id="KW-0812">Transmembrane</keyword>
<dbReference type="InterPro" id="IPR050469">
    <property type="entry name" value="Diguanylate_Cyclase"/>
</dbReference>
<dbReference type="SMART" id="SM00267">
    <property type="entry name" value="GGDEF"/>
    <property type="match status" value="1"/>
</dbReference>
<dbReference type="InterPro" id="IPR000160">
    <property type="entry name" value="GGDEF_dom"/>
</dbReference>
<evidence type="ECO:0000313" key="4">
    <source>
        <dbReference type="Proteomes" id="UP000634308"/>
    </source>
</evidence>
<dbReference type="CDD" id="cd01949">
    <property type="entry name" value="GGDEF"/>
    <property type="match status" value="1"/>
</dbReference>
<dbReference type="Pfam" id="PF00990">
    <property type="entry name" value="GGDEF"/>
    <property type="match status" value="1"/>
</dbReference>
<dbReference type="PROSITE" id="PS50887">
    <property type="entry name" value="GGDEF"/>
    <property type="match status" value="1"/>
</dbReference>
<dbReference type="RefSeq" id="WP_189064067.1">
    <property type="nucleotide sequence ID" value="NZ_BMQM01000005.1"/>
</dbReference>